<dbReference type="GO" id="GO:0005856">
    <property type="term" value="C:cytoskeleton"/>
    <property type="evidence" value="ECO:0007669"/>
    <property type="project" value="UniProtKB-SubCell"/>
</dbReference>
<dbReference type="Gene3D" id="3.30.920.20">
    <property type="entry name" value="Gas2-like domain"/>
    <property type="match status" value="1"/>
</dbReference>
<dbReference type="AlphaFoldDB" id="A0AAV3YU22"/>
<evidence type="ECO:0000256" key="3">
    <source>
        <dbReference type="ARBA" id="ARBA00023212"/>
    </source>
</evidence>
<feature type="compositionally biased region" description="Polar residues" evidence="4">
    <location>
        <begin position="32"/>
        <end position="63"/>
    </location>
</feature>
<evidence type="ECO:0000313" key="7">
    <source>
        <dbReference type="Proteomes" id="UP000735302"/>
    </source>
</evidence>
<gene>
    <name evidence="6" type="ORF">PoB_001203900</name>
</gene>
<proteinExistence type="predicted"/>
<feature type="compositionally biased region" description="Polar residues" evidence="4">
    <location>
        <begin position="184"/>
        <end position="214"/>
    </location>
</feature>
<feature type="region of interest" description="Disordered" evidence="4">
    <location>
        <begin position="32"/>
        <end position="362"/>
    </location>
</feature>
<comment type="subcellular location">
    <subcellularLocation>
        <location evidence="1">Cytoplasm</location>
        <location evidence="1">Cytoskeleton</location>
    </subcellularLocation>
</comment>
<dbReference type="InterPro" id="IPR003108">
    <property type="entry name" value="GAR_dom"/>
</dbReference>
<accession>A0AAV3YU22</accession>
<name>A0AAV3YU22_9GAST</name>
<dbReference type="InterPro" id="IPR036534">
    <property type="entry name" value="GAR_dom_sf"/>
</dbReference>
<dbReference type="SUPFAM" id="SSF143575">
    <property type="entry name" value="GAS2 domain-like"/>
    <property type="match status" value="1"/>
</dbReference>
<feature type="compositionally biased region" description="Low complexity" evidence="4">
    <location>
        <begin position="80"/>
        <end position="89"/>
    </location>
</feature>
<dbReference type="Proteomes" id="UP000735302">
    <property type="component" value="Unassembled WGS sequence"/>
</dbReference>
<evidence type="ECO:0000256" key="4">
    <source>
        <dbReference type="SAM" id="MobiDB-lite"/>
    </source>
</evidence>
<feature type="compositionally biased region" description="Low complexity" evidence="4">
    <location>
        <begin position="103"/>
        <end position="117"/>
    </location>
</feature>
<comment type="caution">
    <text evidence="6">The sequence shown here is derived from an EMBL/GenBank/DDBJ whole genome shotgun (WGS) entry which is preliminary data.</text>
</comment>
<protein>
    <submittedName>
        <fullName evidence="6">Gas2-like protein 1-like</fullName>
    </submittedName>
</protein>
<evidence type="ECO:0000259" key="5">
    <source>
        <dbReference type="PROSITE" id="PS51460"/>
    </source>
</evidence>
<organism evidence="6 7">
    <name type="scientific">Plakobranchus ocellatus</name>
    <dbReference type="NCBI Taxonomy" id="259542"/>
    <lineage>
        <taxon>Eukaryota</taxon>
        <taxon>Metazoa</taxon>
        <taxon>Spiralia</taxon>
        <taxon>Lophotrochozoa</taxon>
        <taxon>Mollusca</taxon>
        <taxon>Gastropoda</taxon>
        <taxon>Heterobranchia</taxon>
        <taxon>Euthyneura</taxon>
        <taxon>Panpulmonata</taxon>
        <taxon>Sacoglossa</taxon>
        <taxon>Placobranchoidea</taxon>
        <taxon>Plakobranchidae</taxon>
        <taxon>Plakobranchus</taxon>
    </lineage>
</organism>
<feature type="domain" description="GAR" evidence="5">
    <location>
        <begin position="1"/>
        <end position="22"/>
    </location>
</feature>
<evidence type="ECO:0000256" key="1">
    <source>
        <dbReference type="ARBA" id="ARBA00004245"/>
    </source>
</evidence>
<keyword evidence="7" id="KW-1185">Reference proteome</keyword>
<dbReference type="EMBL" id="BLXT01001417">
    <property type="protein sequence ID" value="GFN85533.1"/>
    <property type="molecule type" value="Genomic_DNA"/>
</dbReference>
<feature type="compositionally biased region" description="Polar residues" evidence="4">
    <location>
        <begin position="162"/>
        <end position="173"/>
    </location>
</feature>
<evidence type="ECO:0000256" key="2">
    <source>
        <dbReference type="ARBA" id="ARBA00022490"/>
    </source>
</evidence>
<dbReference type="Pfam" id="PF02187">
    <property type="entry name" value="GAS2"/>
    <property type="match status" value="1"/>
</dbReference>
<dbReference type="PROSITE" id="PS51460">
    <property type="entry name" value="GAR"/>
    <property type="match status" value="1"/>
</dbReference>
<feature type="compositionally biased region" description="Gly residues" evidence="4">
    <location>
        <begin position="137"/>
        <end position="146"/>
    </location>
</feature>
<keyword evidence="3" id="KW-0206">Cytoskeleton</keyword>
<feature type="compositionally biased region" description="Low complexity" evidence="4">
    <location>
        <begin position="222"/>
        <end position="234"/>
    </location>
</feature>
<feature type="compositionally biased region" description="Acidic residues" evidence="4">
    <location>
        <begin position="280"/>
        <end position="308"/>
    </location>
</feature>
<dbReference type="GO" id="GO:0008017">
    <property type="term" value="F:microtubule binding"/>
    <property type="evidence" value="ECO:0007669"/>
    <property type="project" value="InterPro"/>
</dbReference>
<reference evidence="6 7" key="1">
    <citation type="journal article" date="2021" name="Elife">
        <title>Chloroplast acquisition without the gene transfer in kleptoplastic sea slugs, Plakobranchus ocellatus.</title>
        <authorList>
            <person name="Maeda T."/>
            <person name="Takahashi S."/>
            <person name="Yoshida T."/>
            <person name="Shimamura S."/>
            <person name="Takaki Y."/>
            <person name="Nagai Y."/>
            <person name="Toyoda A."/>
            <person name="Suzuki Y."/>
            <person name="Arimoto A."/>
            <person name="Ishii H."/>
            <person name="Satoh N."/>
            <person name="Nishiyama T."/>
            <person name="Hasebe M."/>
            <person name="Maruyama T."/>
            <person name="Minagawa J."/>
            <person name="Obokata J."/>
            <person name="Shigenobu S."/>
        </authorList>
    </citation>
    <scope>NUCLEOTIDE SEQUENCE [LARGE SCALE GENOMIC DNA]</scope>
</reference>
<evidence type="ECO:0000313" key="6">
    <source>
        <dbReference type="EMBL" id="GFN85533.1"/>
    </source>
</evidence>
<sequence length="374" mass="38823">MVRVGGGWDTLENYLNKHDPCQCNYKGHRAGTSQTAHKLQVNQSQQQRRASTPGGSSAHTLSSAGVGGGGGAVGPNTPTSPRRMSSAAPSRHRSVSPQNVQPGTSSGAASTSASAAAKHNPPRSKSPTLIISRHAPTGGGGGGTGGNKPRNAASSTNTSATPSFSVSRVSSGQAPGRGEGAVSKSWSQPLSRSTASHSNINKNNSTSDSAQVLSTEPIRCKSPSPGRLRSPSPLNAVKTLQQSPAPFNRTASGSSLVKGKGQEQRVSTPRRLPGSSMISDNEEEENERYADEDEDFDHEESEDNEDESSLANENKERERAINSIDACQGYADDVSDTGLSGHDASSGGARTLDSSVPADHRGGFTIHYATNALL</sequence>
<feature type="compositionally biased region" description="Polar residues" evidence="4">
    <location>
        <begin position="238"/>
        <end position="255"/>
    </location>
</feature>
<feature type="compositionally biased region" description="Low complexity" evidence="4">
    <location>
        <begin position="151"/>
        <end position="161"/>
    </location>
</feature>
<keyword evidence="2" id="KW-0963">Cytoplasm</keyword>